<dbReference type="Proteomes" id="UP001164803">
    <property type="component" value="Chromosome"/>
</dbReference>
<sequence length="263" mass="29041">MINLVRNENTKIYRRTRTWIFFVAVLLGVIAIALVINQNMRVTHVSEDAWKFATTSSSLMSLVTIFTAVIAGDILASEFGSGTIKLLLIRPVSRTKILVSKYFSVLLFAFLFAIGLMIVSWVIGGFFFGFGGPKSVSISPASGTAYQIPASLEMLRSFAFECVPLLMTVTVSFMISALFRSSSLAIAISILLLFVGETISGLLSRFSWDKFILFTNESLSQYFEGQPLVKGMALAFSITVLAVYFIVFHVVAWVAFTRRDVTA</sequence>
<gene>
    <name evidence="2" type="ORF">NZD86_09535</name>
</gene>
<dbReference type="Pfam" id="PF12730">
    <property type="entry name" value="ABC2_membrane_4"/>
    <property type="match status" value="1"/>
</dbReference>
<dbReference type="RefSeq" id="WP_268046281.1">
    <property type="nucleotide sequence ID" value="NZ_CP104064.1"/>
</dbReference>
<protein>
    <submittedName>
        <fullName evidence="2">ABC transporter permease</fullName>
    </submittedName>
</protein>
<proteinExistence type="predicted"/>
<feature type="transmembrane region" description="Helical" evidence="1">
    <location>
        <begin position="20"/>
        <end position="39"/>
    </location>
</feature>
<reference evidence="2" key="1">
    <citation type="submission" date="2022-08" db="EMBL/GenBank/DDBJ databases">
        <title>Alicyclobacillus dauci DSM2870, complete genome.</title>
        <authorList>
            <person name="Wang Q."/>
            <person name="Cai R."/>
            <person name="Wang Z."/>
        </authorList>
    </citation>
    <scope>NUCLEOTIDE SEQUENCE</scope>
    <source>
        <strain evidence="2">DSM 28700</strain>
    </source>
</reference>
<keyword evidence="1" id="KW-1133">Transmembrane helix</keyword>
<accession>A0ABY6Z7G9</accession>
<feature type="transmembrane region" description="Helical" evidence="1">
    <location>
        <begin position="102"/>
        <end position="130"/>
    </location>
</feature>
<evidence type="ECO:0000313" key="3">
    <source>
        <dbReference type="Proteomes" id="UP001164803"/>
    </source>
</evidence>
<dbReference type="PANTHER" id="PTHR37305">
    <property type="entry name" value="INTEGRAL MEMBRANE PROTEIN-RELATED"/>
    <property type="match status" value="1"/>
</dbReference>
<keyword evidence="1" id="KW-0472">Membrane</keyword>
<dbReference type="PANTHER" id="PTHR37305:SF1">
    <property type="entry name" value="MEMBRANE PROTEIN"/>
    <property type="match status" value="1"/>
</dbReference>
<name>A0ABY6Z7G9_9BACL</name>
<feature type="transmembrane region" description="Helical" evidence="1">
    <location>
        <begin position="186"/>
        <end position="208"/>
    </location>
</feature>
<keyword evidence="3" id="KW-1185">Reference proteome</keyword>
<feature type="transmembrane region" description="Helical" evidence="1">
    <location>
        <begin position="228"/>
        <end position="256"/>
    </location>
</feature>
<feature type="transmembrane region" description="Helical" evidence="1">
    <location>
        <begin position="59"/>
        <end position="81"/>
    </location>
</feature>
<feature type="transmembrane region" description="Helical" evidence="1">
    <location>
        <begin position="158"/>
        <end position="179"/>
    </location>
</feature>
<evidence type="ECO:0000313" key="2">
    <source>
        <dbReference type="EMBL" id="WAH38695.1"/>
    </source>
</evidence>
<dbReference type="EMBL" id="CP104064">
    <property type="protein sequence ID" value="WAH38695.1"/>
    <property type="molecule type" value="Genomic_DNA"/>
</dbReference>
<keyword evidence="1" id="KW-0812">Transmembrane</keyword>
<evidence type="ECO:0000256" key="1">
    <source>
        <dbReference type="SAM" id="Phobius"/>
    </source>
</evidence>
<organism evidence="2 3">
    <name type="scientific">Alicyclobacillus dauci</name>
    <dbReference type="NCBI Taxonomy" id="1475485"/>
    <lineage>
        <taxon>Bacteria</taxon>
        <taxon>Bacillati</taxon>
        <taxon>Bacillota</taxon>
        <taxon>Bacilli</taxon>
        <taxon>Bacillales</taxon>
        <taxon>Alicyclobacillaceae</taxon>
        <taxon>Alicyclobacillus</taxon>
    </lineage>
</organism>